<gene>
    <name evidence="1" type="ORF">MRB53_022921</name>
</gene>
<evidence type="ECO:0000313" key="2">
    <source>
        <dbReference type="Proteomes" id="UP001234297"/>
    </source>
</evidence>
<dbReference type="Proteomes" id="UP001234297">
    <property type="component" value="Chromosome 7"/>
</dbReference>
<keyword evidence="2" id="KW-1185">Reference proteome</keyword>
<proteinExistence type="predicted"/>
<protein>
    <submittedName>
        <fullName evidence="1">Uncharacterized protein</fullName>
    </submittedName>
</protein>
<organism evidence="1 2">
    <name type="scientific">Persea americana</name>
    <name type="common">Avocado</name>
    <dbReference type="NCBI Taxonomy" id="3435"/>
    <lineage>
        <taxon>Eukaryota</taxon>
        <taxon>Viridiplantae</taxon>
        <taxon>Streptophyta</taxon>
        <taxon>Embryophyta</taxon>
        <taxon>Tracheophyta</taxon>
        <taxon>Spermatophyta</taxon>
        <taxon>Magnoliopsida</taxon>
        <taxon>Magnoliidae</taxon>
        <taxon>Laurales</taxon>
        <taxon>Lauraceae</taxon>
        <taxon>Persea</taxon>
    </lineage>
</organism>
<sequence length="90" mass="10311">MFVNLNPQLQKNGILVVYETTMGIYTVASHIFSSTPVPIFLVASFFDRLFSIAYLPFSRSRTVRLQSLAARDLTRKQRRSSIDLSQRVDI</sequence>
<comment type="caution">
    <text evidence="1">The sequence shown here is derived from an EMBL/GenBank/DDBJ whole genome shotgun (WGS) entry which is preliminary data.</text>
</comment>
<dbReference type="EMBL" id="CM056815">
    <property type="protein sequence ID" value="KAJ8629598.1"/>
    <property type="molecule type" value="Genomic_DNA"/>
</dbReference>
<name>A0ACC2L8V7_PERAE</name>
<reference evidence="1 2" key="1">
    <citation type="journal article" date="2022" name="Hortic Res">
        <title>A haplotype resolved chromosomal level avocado genome allows analysis of novel avocado genes.</title>
        <authorList>
            <person name="Nath O."/>
            <person name="Fletcher S.J."/>
            <person name="Hayward A."/>
            <person name="Shaw L.M."/>
            <person name="Masouleh A.K."/>
            <person name="Furtado A."/>
            <person name="Henry R.J."/>
            <person name="Mitter N."/>
        </authorList>
    </citation>
    <scope>NUCLEOTIDE SEQUENCE [LARGE SCALE GENOMIC DNA]</scope>
    <source>
        <strain evidence="2">cv. Hass</strain>
    </source>
</reference>
<accession>A0ACC2L8V7</accession>
<evidence type="ECO:0000313" key="1">
    <source>
        <dbReference type="EMBL" id="KAJ8629598.1"/>
    </source>
</evidence>